<evidence type="ECO:0000313" key="4">
    <source>
        <dbReference type="EMBL" id="KAF9329011.1"/>
    </source>
</evidence>
<dbReference type="PANTHER" id="PTHR15114:SF1">
    <property type="entry name" value="REPLICATION PROTEIN A 14 KDA SUBUNIT"/>
    <property type="match status" value="1"/>
</dbReference>
<keyword evidence="3" id="KW-0539">Nucleus</keyword>
<comment type="caution">
    <text evidence="4">The sequence shown here is derived from an EMBL/GenBank/DDBJ whole genome shotgun (WGS) entry which is preliminary data.</text>
</comment>
<dbReference type="Proteomes" id="UP000696485">
    <property type="component" value="Unassembled WGS sequence"/>
</dbReference>
<dbReference type="GO" id="GO:0006298">
    <property type="term" value="P:mismatch repair"/>
    <property type="evidence" value="ECO:0007669"/>
    <property type="project" value="TreeGrafter"/>
</dbReference>
<dbReference type="CDD" id="cd04479">
    <property type="entry name" value="RPA3"/>
    <property type="match status" value="1"/>
</dbReference>
<protein>
    <recommendedName>
        <fullName evidence="6">Replication factor A protein 3</fullName>
    </recommendedName>
</protein>
<organism evidence="4 5">
    <name type="scientific">Podila minutissima</name>
    <dbReference type="NCBI Taxonomy" id="64525"/>
    <lineage>
        <taxon>Eukaryota</taxon>
        <taxon>Fungi</taxon>
        <taxon>Fungi incertae sedis</taxon>
        <taxon>Mucoromycota</taxon>
        <taxon>Mortierellomycotina</taxon>
        <taxon>Mortierellomycetes</taxon>
        <taxon>Mortierellales</taxon>
        <taxon>Mortierellaceae</taxon>
        <taxon>Podila</taxon>
    </lineage>
</organism>
<evidence type="ECO:0000256" key="1">
    <source>
        <dbReference type="ARBA" id="ARBA00004123"/>
    </source>
</evidence>
<dbReference type="Pfam" id="PF08661">
    <property type="entry name" value="Rep_fac-A_3"/>
    <property type="match status" value="1"/>
</dbReference>
<dbReference type="EMBL" id="JAAAUY010000513">
    <property type="protein sequence ID" value="KAF9329011.1"/>
    <property type="molecule type" value="Genomic_DNA"/>
</dbReference>
<proteinExistence type="inferred from homology"/>
<gene>
    <name evidence="4" type="ORF">BG006_007900</name>
</gene>
<dbReference type="GO" id="GO:0006289">
    <property type="term" value="P:nucleotide-excision repair"/>
    <property type="evidence" value="ECO:0007669"/>
    <property type="project" value="TreeGrafter"/>
</dbReference>
<dbReference type="GO" id="GO:0006284">
    <property type="term" value="P:base-excision repair"/>
    <property type="evidence" value="ECO:0007669"/>
    <property type="project" value="TreeGrafter"/>
</dbReference>
<comment type="subcellular location">
    <subcellularLocation>
        <location evidence="1">Nucleus</location>
    </subcellularLocation>
</comment>
<accession>A0A9P5SGM0</accession>
<dbReference type="GO" id="GO:0005662">
    <property type="term" value="C:DNA replication factor A complex"/>
    <property type="evidence" value="ECO:0007669"/>
    <property type="project" value="TreeGrafter"/>
</dbReference>
<evidence type="ECO:0008006" key="6">
    <source>
        <dbReference type="Google" id="ProtNLM"/>
    </source>
</evidence>
<dbReference type="GO" id="GO:0003697">
    <property type="term" value="F:single-stranded DNA binding"/>
    <property type="evidence" value="ECO:0007669"/>
    <property type="project" value="TreeGrafter"/>
</dbReference>
<name>A0A9P5SGM0_9FUNG</name>
<sequence>MNHGLPTTPRVNSSMLGNYVGQPVRFVGKIVEQNGTHASMQACDHGQVQINMSPGSQYTSQYVEVIGEVQQDGSINELSACSFGDSFDMETYNQLVIKMQQFSTVF</sequence>
<dbReference type="GO" id="GO:0000724">
    <property type="term" value="P:double-strand break repair via homologous recombination"/>
    <property type="evidence" value="ECO:0007669"/>
    <property type="project" value="TreeGrafter"/>
</dbReference>
<dbReference type="InterPro" id="IPR013970">
    <property type="entry name" value="Rfa2"/>
</dbReference>
<dbReference type="Gene3D" id="2.40.50.140">
    <property type="entry name" value="Nucleic acid-binding proteins"/>
    <property type="match status" value="1"/>
</dbReference>
<dbReference type="InterPro" id="IPR012340">
    <property type="entry name" value="NA-bd_OB-fold"/>
</dbReference>
<comment type="similarity">
    <text evidence="2">Belongs to the replication factor A protein 3 family.</text>
</comment>
<evidence type="ECO:0000256" key="2">
    <source>
        <dbReference type="ARBA" id="ARBA00009761"/>
    </source>
</evidence>
<reference evidence="4" key="1">
    <citation type="journal article" date="2020" name="Fungal Divers.">
        <title>Resolving the Mortierellaceae phylogeny through synthesis of multi-gene phylogenetics and phylogenomics.</title>
        <authorList>
            <person name="Vandepol N."/>
            <person name="Liber J."/>
            <person name="Desiro A."/>
            <person name="Na H."/>
            <person name="Kennedy M."/>
            <person name="Barry K."/>
            <person name="Grigoriev I.V."/>
            <person name="Miller A.N."/>
            <person name="O'Donnell K."/>
            <person name="Stajich J.E."/>
            <person name="Bonito G."/>
        </authorList>
    </citation>
    <scope>NUCLEOTIDE SEQUENCE</scope>
    <source>
        <strain evidence="4">NVP1</strain>
    </source>
</reference>
<dbReference type="PANTHER" id="PTHR15114">
    <property type="entry name" value="REPLICATION PROTEIN A3"/>
    <property type="match status" value="1"/>
</dbReference>
<dbReference type="GO" id="GO:0003684">
    <property type="term" value="F:damaged DNA binding"/>
    <property type="evidence" value="ECO:0007669"/>
    <property type="project" value="TreeGrafter"/>
</dbReference>
<dbReference type="GO" id="GO:0006260">
    <property type="term" value="P:DNA replication"/>
    <property type="evidence" value="ECO:0007669"/>
    <property type="project" value="InterPro"/>
</dbReference>
<dbReference type="GO" id="GO:0035861">
    <property type="term" value="C:site of double-strand break"/>
    <property type="evidence" value="ECO:0007669"/>
    <property type="project" value="TreeGrafter"/>
</dbReference>
<evidence type="ECO:0000256" key="3">
    <source>
        <dbReference type="ARBA" id="ARBA00023242"/>
    </source>
</evidence>
<keyword evidence="5" id="KW-1185">Reference proteome</keyword>
<dbReference type="SUPFAM" id="SSF50249">
    <property type="entry name" value="Nucleic acid-binding proteins"/>
    <property type="match status" value="1"/>
</dbReference>
<evidence type="ECO:0000313" key="5">
    <source>
        <dbReference type="Proteomes" id="UP000696485"/>
    </source>
</evidence>
<dbReference type="AlphaFoldDB" id="A0A9P5SGM0"/>